<feature type="compositionally biased region" description="Basic and acidic residues" evidence="1">
    <location>
        <begin position="12"/>
        <end position="21"/>
    </location>
</feature>
<evidence type="ECO:0000256" key="1">
    <source>
        <dbReference type="SAM" id="MobiDB-lite"/>
    </source>
</evidence>
<proteinExistence type="predicted"/>
<name>A0AAE3QNH9_9BACT</name>
<protein>
    <submittedName>
        <fullName evidence="2">Uncharacterized protein</fullName>
    </submittedName>
</protein>
<evidence type="ECO:0000313" key="2">
    <source>
        <dbReference type="EMBL" id="MDJ1479964.1"/>
    </source>
</evidence>
<comment type="caution">
    <text evidence="2">The sequence shown here is derived from an EMBL/GenBank/DDBJ whole genome shotgun (WGS) entry which is preliminary data.</text>
</comment>
<reference evidence="2" key="1">
    <citation type="submission" date="2023-05" db="EMBL/GenBank/DDBJ databases">
        <authorList>
            <person name="Zhang X."/>
        </authorList>
    </citation>
    <scope>NUCLEOTIDE SEQUENCE</scope>
    <source>
        <strain evidence="2">YF14B1</strain>
    </source>
</reference>
<feature type="region of interest" description="Disordered" evidence="1">
    <location>
        <begin position="1"/>
        <end position="25"/>
    </location>
</feature>
<organism evidence="2 3">
    <name type="scientific">Xanthocytophaga flava</name>
    <dbReference type="NCBI Taxonomy" id="3048013"/>
    <lineage>
        <taxon>Bacteria</taxon>
        <taxon>Pseudomonadati</taxon>
        <taxon>Bacteroidota</taxon>
        <taxon>Cytophagia</taxon>
        <taxon>Cytophagales</taxon>
        <taxon>Rhodocytophagaceae</taxon>
        <taxon>Xanthocytophaga</taxon>
    </lineage>
</organism>
<evidence type="ECO:0000313" key="3">
    <source>
        <dbReference type="Proteomes" id="UP001241110"/>
    </source>
</evidence>
<dbReference type="EMBL" id="JASJOS010000002">
    <property type="protein sequence ID" value="MDJ1479964.1"/>
    <property type="molecule type" value="Genomic_DNA"/>
</dbReference>
<sequence>MNDWINPKRYSVKPDHSRMEPGRPPVAPYIPYVGLQIQIVPTRNQRPAESD</sequence>
<dbReference type="RefSeq" id="WP_313976534.1">
    <property type="nucleotide sequence ID" value="NZ_JASJOS010000002.1"/>
</dbReference>
<dbReference type="Proteomes" id="UP001241110">
    <property type="component" value="Unassembled WGS sequence"/>
</dbReference>
<gene>
    <name evidence="2" type="ORF">QNI16_05660</name>
</gene>
<accession>A0AAE3QNH9</accession>
<dbReference type="AlphaFoldDB" id="A0AAE3QNH9"/>